<proteinExistence type="inferred from homology"/>
<sequence>MARLLQAYCLVLLFVLTAGLMVKTTAAKVCTEGLGTCAGGNDCEQSCFERHGPGSQGTCDRTISPPLCSCIFMCPLSA</sequence>
<dbReference type="PANTHER" id="PTHR36788">
    <property type="entry name" value="DEFENSIN-LIKE PROTEIN 183"/>
    <property type="match status" value="1"/>
</dbReference>
<gene>
    <name evidence="10" type="ORF">EUGRSUZ_C02234</name>
</gene>
<dbReference type="AlphaFoldDB" id="A0A059CRP3"/>
<keyword evidence="8" id="KW-1015">Disulfide bond</keyword>
<dbReference type="EMBL" id="KK198755">
    <property type="protein sequence ID" value="KCW80874.1"/>
    <property type="molecule type" value="Genomic_DNA"/>
</dbReference>
<name>A0A059CRP3_EUCGR</name>
<evidence type="ECO:0000256" key="9">
    <source>
        <dbReference type="RuleBase" id="RU367109"/>
    </source>
</evidence>
<dbReference type="PANTHER" id="PTHR36788:SF2">
    <property type="entry name" value="DEFENSIN-LIKE PROTEIN 183"/>
    <property type="match status" value="1"/>
</dbReference>
<feature type="signal peptide" evidence="9">
    <location>
        <begin position="1"/>
        <end position="27"/>
    </location>
</feature>
<evidence type="ECO:0000256" key="5">
    <source>
        <dbReference type="ARBA" id="ARBA00022577"/>
    </source>
</evidence>
<dbReference type="InParanoid" id="A0A059CRP3"/>
<dbReference type="Gramene" id="KCW80874">
    <property type="protein sequence ID" value="KCW80874"/>
    <property type="gene ID" value="EUGRSUZ_C02234"/>
</dbReference>
<organism evidence="10">
    <name type="scientific">Eucalyptus grandis</name>
    <name type="common">Flooded gum</name>
    <dbReference type="NCBI Taxonomy" id="71139"/>
    <lineage>
        <taxon>Eukaryota</taxon>
        <taxon>Viridiplantae</taxon>
        <taxon>Streptophyta</taxon>
        <taxon>Embryophyta</taxon>
        <taxon>Tracheophyta</taxon>
        <taxon>Spermatophyta</taxon>
        <taxon>Magnoliopsida</taxon>
        <taxon>eudicotyledons</taxon>
        <taxon>Gunneridae</taxon>
        <taxon>Pentapetalae</taxon>
        <taxon>rosids</taxon>
        <taxon>malvids</taxon>
        <taxon>Myrtales</taxon>
        <taxon>Myrtaceae</taxon>
        <taxon>Myrtoideae</taxon>
        <taxon>Eucalypteae</taxon>
        <taxon>Eucalyptus</taxon>
    </lineage>
</organism>
<reference evidence="10" key="1">
    <citation type="submission" date="2013-07" db="EMBL/GenBank/DDBJ databases">
        <title>The genome of Eucalyptus grandis.</title>
        <authorList>
            <person name="Schmutz J."/>
            <person name="Hayes R."/>
            <person name="Myburg A."/>
            <person name="Tuskan G."/>
            <person name="Grattapaglia D."/>
            <person name="Rokhsar D.S."/>
        </authorList>
    </citation>
    <scope>NUCLEOTIDE SEQUENCE</scope>
    <source>
        <tissue evidence="10">Leaf extractions</tissue>
    </source>
</reference>
<evidence type="ECO:0000256" key="3">
    <source>
        <dbReference type="ARBA" id="ARBA00022525"/>
    </source>
</evidence>
<dbReference type="InterPro" id="IPR039641">
    <property type="entry name" value="LCR"/>
</dbReference>
<dbReference type="GO" id="GO:0031640">
    <property type="term" value="P:killing of cells of another organism"/>
    <property type="evidence" value="ECO:0007669"/>
    <property type="project" value="UniProtKB-UniRule"/>
</dbReference>
<protein>
    <recommendedName>
        <fullName evidence="9">Defensin-like protein</fullName>
    </recommendedName>
</protein>
<evidence type="ECO:0000256" key="2">
    <source>
        <dbReference type="ARBA" id="ARBA00006722"/>
    </source>
</evidence>
<evidence type="ECO:0000256" key="6">
    <source>
        <dbReference type="ARBA" id="ARBA00022729"/>
    </source>
</evidence>
<evidence type="ECO:0000256" key="8">
    <source>
        <dbReference type="ARBA" id="ARBA00023157"/>
    </source>
</evidence>
<feature type="chain" id="PRO_5027144105" description="Defensin-like protein" evidence="9">
    <location>
        <begin position="28"/>
        <end position="78"/>
    </location>
</feature>
<keyword evidence="3 9" id="KW-0964">Secreted</keyword>
<evidence type="ECO:0000313" key="10">
    <source>
        <dbReference type="EMBL" id="KCW80874.1"/>
    </source>
</evidence>
<dbReference type="GO" id="GO:0050832">
    <property type="term" value="P:defense response to fungus"/>
    <property type="evidence" value="ECO:0007669"/>
    <property type="project" value="UniProtKB-UniRule"/>
</dbReference>
<dbReference type="GO" id="GO:0005576">
    <property type="term" value="C:extracellular region"/>
    <property type="evidence" value="ECO:0007669"/>
    <property type="project" value="UniProtKB-SubCell"/>
</dbReference>
<evidence type="ECO:0000256" key="1">
    <source>
        <dbReference type="ARBA" id="ARBA00004613"/>
    </source>
</evidence>
<keyword evidence="5 9" id="KW-0295">Fungicide</keyword>
<evidence type="ECO:0000256" key="7">
    <source>
        <dbReference type="ARBA" id="ARBA00022821"/>
    </source>
</evidence>
<accession>A0A059CRP3</accession>
<keyword evidence="6 9" id="KW-0732">Signal</keyword>
<comment type="similarity">
    <text evidence="2 9">Belongs to the DEFL family.</text>
</comment>
<comment type="subcellular location">
    <subcellularLocation>
        <location evidence="1 9">Secreted</location>
    </subcellularLocation>
</comment>
<keyword evidence="7 9" id="KW-0611">Plant defense</keyword>
<keyword evidence="4 9" id="KW-0929">Antimicrobial</keyword>
<evidence type="ECO:0000256" key="4">
    <source>
        <dbReference type="ARBA" id="ARBA00022529"/>
    </source>
</evidence>